<evidence type="ECO:0000256" key="3">
    <source>
        <dbReference type="ARBA" id="ARBA00009292"/>
    </source>
</evidence>
<proteinExistence type="inferred from homology"/>
<keyword evidence="8" id="KW-0460">Magnesium</keyword>
<feature type="binding site" evidence="8">
    <location>
        <position position="458"/>
    </location>
    <ligand>
        <name>Mg(2+)</name>
        <dbReference type="ChEBI" id="CHEBI:18420"/>
    </ligand>
</feature>
<evidence type="ECO:0000256" key="1">
    <source>
        <dbReference type="ARBA" id="ARBA00001967"/>
    </source>
</evidence>
<dbReference type="Gene3D" id="1.10.645.10">
    <property type="entry name" value="Cytochrome-c3 Hydrogenase, chain B"/>
    <property type="match status" value="1"/>
</dbReference>
<dbReference type="InterPro" id="IPR029014">
    <property type="entry name" value="NiFe-Hase_large"/>
</dbReference>
<comment type="cofactor">
    <cofactor evidence="8">
        <name>Fe cation</name>
        <dbReference type="ChEBI" id="CHEBI:24875"/>
    </cofactor>
</comment>
<comment type="subunit">
    <text evidence="4">Heterodimer of a large and a small subunit.</text>
</comment>
<dbReference type="NCBIfam" id="NF033181">
    <property type="entry name" value="NiFeSe_hydrog"/>
    <property type="match status" value="1"/>
</dbReference>
<feature type="binding site" evidence="8">
    <location>
        <position position="64"/>
    </location>
    <ligand>
        <name>Ni(2+)</name>
        <dbReference type="ChEBI" id="CHEBI:49786"/>
    </ligand>
</feature>
<dbReference type="AlphaFoldDB" id="A0A1Z5HN37"/>
<evidence type="ECO:0000256" key="5">
    <source>
        <dbReference type="ARBA" id="ARBA00022596"/>
    </source>
</evidence>
<evidence type="ECO:0000256" key="7">
    <source>
        <dbReference type="ARBA" id="ARBA00023002"/>
    </source>
</evidence>
<dbReference type="GO" id="GO:0008901">
    <property type="term" value="F:ferredoxin hydrogenase activity"/>
    <property type="evidence" value="ECO:0007669"/>
    <property type="project" value="InterPro"/>
</dbReference>
<feature type="binding site" evidence="8">
    <location>
        <position position="61"/>
    </location>
    <ligand>
        <name>Ni(2+)</name>
        <dbReference type="ChEBI" id="CHEBI:49786"/>
    </ligand>
</feature>
<evidence type="ECO:0000256" key="9">
    <source>
        <dbReference type="RuleBase" id="RU003896"/>
    </source>
</evidence>
<sequence>MSTRIVVDPVTRIEGHLRIEVEVENGKVVDAWSKGTMFRGFEQILVGKDPRDATYVAERICGVCMGSHGWTSAMAVEQAHGAKVPTAGRLIRNLLVGALWLHDHPLHFYHLSALDYLDVMAVAQYQGNDPGLLAVKEKIMSLVEAGDTYPLTPRYQPDDFSVKDPEIVTTAVAHYLKALEIQAKAKKMSAILSGKQPHQSSIVVGGVTGYPNIEQLHQFRDLLVEVVDFIKNVYVPDVVFFGTGPLLPLAQAGIGAGPGNYLAYGGFPQDDDGKEKLLPAGVIKDGNLSRVEELDPQKITEAVTHSWYKEYGEAKHPWEGSTEPDLDKEGAYSFVKAPRYEGKPMEVGPLARMLVKQHQPLLDLVQEYGIKPGAVARHAARALETVLVADAMFLWLDQLMEVLKEGDAYAAEGSAKIHDTAHWEPPQSGRGVGLNEAPRGALGHWVEIKNRKISHYQIVVPTTWNASPRDDKGVRGPIEQALIGTPVDPENPANVVRVIRSFDPCLACAIHIIEPRGERFVEISPMGGW</sequence>
<reference evidence="11" key="1">
    <citation type="journal article" date="2017" name="Appl. Environ. Microbiol.">
        <title>Genomic analysis of Calderihabitans maritimus KKC1, a thermophilic hydrogenogenic carboxydotrophic bacterium isolated from marine sediment.</title>
        <authorList>
            <person name="Omae K."/>
            <person name="Yoneda Y."/>
            <person name="Fukuyama Y."/>
            <person name="Yoshida T."/>
            <person name="Sako Y."/>
        </authorList>
    </citation>
    <scope>NUCLEOTIDE SEQUENCE [LARGE SCALE GENOMIC DNA]</scope>
    <source>
        <strain evidence="11">KKC1</strain>
    </source>
</reference>
<evidence type="ECO:0000256" key="2">
    <source>
        <dbReference type="ARBA" id="ARBA00004196"/>
    </source>
</evidence>
<evidence type="ECO:0000313" key="11">
    <source>
        <dbReference type="Proteomes" id="UP000197032"/>
    </source>
</evidence>
<evidence type="ECO:0000256" key="6">
    <source>
        <dbReference type="ARBA" id="ARBA00022723"/>
    </source>
</evidence>
<dbReference type="PROSITE" id="PS00507">
    <property type="entry name" value="NI_HGENASE_L_1"/>
    <property type="match status" value="1"/>
</dbReference>
<dbReference type="GO" id="GO:0030313">
    <property type="term" value="C:cell envelope"/>
    <property type="evidence" value="ECO:0007669"/>
    <property type="project" value="UniProtKB-SubCell"/>
</dbReference>
<keyword evidence="6 8" id="KW-0479">Metal-binding</keyword>
<evidence type="ECO:0000313" key="10">
    <source>
        <dbReference type="EMBL" id="GAW90924.1"/>
    </source>
</evidence>
<dbReference type="Pfam" id="PF00374">
    <property type="entry name" value="NiFeSe_Hases"/>
    <property type="match status" value="1"/>
</dbReference>
<evidence type="ECO:0000256" key="4">
    <source>
        <dbReference type="ARBA" id="ARBA00011771"/>
    </source>
</evidence>
<dbReference type="SUPFAM" id="SSF56762">
    <property type="entry name" value="HydB/Nqo4-like"/>
    <property type="match status" value="1"/>
</dbReference>
<feature type="binding site" evidence="8">
    <location>
        <position position="508"/>
    </location>
    <ligand>
        <name>Fe cation</name>
        <dbReference type="ChEBI" id="CHEBI:24875"/>
    </ligand>
</feature>
<dbReference type="FunFam" id="1.10.645.10:FF:000002">
    <property type="entry name" value="Hydrogenase 2 large subunit"/>
    <property type="match status" value="1"/>
</dbReference>
<comment type="subcellular location">
    <subcellularLocation>
        <location evidence="2">Cell envelope</location>
    </subcellularLocation>
</comment>
<feature type="binding site" evidence="8">
    <location>
        <position position="511"/>
    </location>
    <ligand>
        <name>Mg(2+)</name>
        <dbReference type="ChEBI" id="CHEBI:18420"/>
    </ligand>
</feature>
<comment type="similarity">
    <text evidence="3 9">Belongs to the [NiFe]/[NiFeSe] hydrogenase large subunit family.</text>
</comment>
<dbReference type="GO" id="GO:0016151">
    <property type="term" value="F:nickel cation binding"/>
    <property type="evidence" value="ECO:0007669"/>
    <property type="project" value="InterPro"/>
</dbReference>
<name>A0A1Z5HN37_9FIRM</name>
<dbReference type="InterPro" id="IPR001501">
    <property type="entry name" value="Ni-dep_hyd_lsu"/>
</dbReference>
<dbReference type="PROSITE" id="PS00508">
    <property type="entry name" value="NI_HGENASE_L_2"/>
    <property type="match status" value="1"/>
</dbReference>
<gene>
    <name evidence="10" type="ORF">KKC1_00860</name>
</gene>
<dbReference type="OrthoDB" id="9761717at2"/>
<feature type="binding site" evidence="8">
    <location>
        <position position="505"/>
    </location>
    <ligand>
        <name>Ni(2+)</name>
        <dbReference type="ChEBI" id="CHEBI:49786"/>
    </ligand>
</feature>
<dbReference type="PANTHER" id="PTHR42958:SF2">
    <property type="entry name" value="UPTAKE HYDROGENASE LARGE SUBUNIT"/>
    <property type="match status" value="1"/>
</dbReference>
<dbReference type="RefSeq" id="WP_088552537.1">
    <property type="nucleotide sequence ID" value="NZ_BDGJ01000002.1"/>
</dbReference>
<keyword evidence="5 8" id="KW-0533">Nickel</keyword>
<dbReference type="Proteomes" id="UP000197032">
    <property type="component" value="Unassembled WGS sequence"/>
</dbReference>
<dbReference type="PANTHER" id="PTHR42958">
    <property type="entry name" value="HYDROGENASE-2 LARGE CHAIN"/>
    <property type="match status" value="1"/>
</dbReference>
<organism evidence="10 11">
    <name type="scientific">Calderihabitans maritimus</name>
    <dbReference type="NCBI Taxonomy" id="1246530"/>
    <lineage>
        <taxon>Bacteria</taxon>
        <taxon>Bacillati</taxon>
        <taxon>Bacillota</taxon>
        <taxon>Clostridia</taxon>
        <taxon>Neomoorellales</taxon>
        <taxon>Calderihabitantaceae</taxon>
        <taxon>Calderihabitans</taxon>
    </lineage>
</organism>
<feature type="binding site" evidence="8">
    <location>
        <position position="42"/>
    </location>
    <ligand>
        <name>Mg(2+)</name>
        <dbReference type="ChEBI" id="CHEBI:18420"/>
    </ligand>
</feature>
<dbReference type="EMBL" id="BDGJ01000002">
    <property type="protein sequence ID" value="GAW90924.1"/>
    <property type="molecule type" value="Genomic_DNA"/>
</dbReference>
<feature type="binding site" evidence="8">
    <location>
        <position position="64"/>
    </location>
    <ligand>
        <name>Fe cation</name>
        <dbReference type="ChEBI" id="CHEBI:24875"/>
    </ligand>
</feature>
<keyword evidence="7 9" id="KW-0560">Oxidoreductase</keyword>
<comment type="caution">
    <text evidence="10">The sequence shown here is derived from an EMBL/GenBank/DDBJ whole genome shotgun (WGS) entry which is preliminary data.</text>
</comment>
<dbReference type="InterPro" id="IPR018194">
    <property type="entry name" value="Ni-dep_hyd_lsu_Ni_BS"/>
</dbReference>
<keyword evidence="8" id="KW-0408">Iron</keyword>
<protein>
    <submittedName>
        <fullName evidence="10">Iron hydrogenase</fullName>
    </submittedName>
</protein>
<keyword evidence="11" id="KW-1185">Reference proteome</keyword>
<dbReference type="InterPro" id="IPR050867">
    <property type="entry name" value="NiFe/NiFeSe_hydrgnase_LSU"/>
</dbReference>
<accession>A0A1Z5HN37</accession>
<evidence type="ECO:0000256" key="8">
    <source>
        <dbReference type="PIRSR" id="PIRSR601501-1"/>
    </source>
</evidence>
<comment type="cofactor">
    <cofactor evidence="1 8">
        <name>Ni(2+)</name>
        <dbReference type="ChEBI" id="CHEBI:49786"/>
    </cofactor>
</comment>